<comment type="caution">
    <text evidence="2">The sequence shown here is derived from an EMBL/GenBank/DDBJ whole genome shotgun (WGS) entry which is preliminary data.</text>
</comment>
<reference evidence="2 3" key="1">
    <citation type="submission" date="2020-04" db="EMBL/GenBank/DDBJ databases">
        <title>Pseudoalteromonas caenipelagi sp. nov., isolated from a tidal flat.</title>
        <authorList>
            <person name="Park S."/>
            <person name="Yoon J.-H."/>
        </authorList>
    </citation>
    <scope>NUCLEOTIDE SEQUENCE [LARGE SCALE GENOMIC DNA]</scope>
    <source>
        <strain evidence="2 3">JBTF-M23</strain>
    </source>
</reference>
<keyword evidence="3" id="KW-1185">Reference proteome</keyword>
<evidence type="ECO:0000256" key="1">
    <source>
        <dbReference type="SAM" id="SignalP"/>
    </source>
</evidence>
<proteinExistence type="predicted"/>
<accession>A0A849VFU0</accession>
<gene>
    <name evidence="2" type="ORF">HG263_16100</name>
</gene>
<organism evidence="2 3">
    <name type="scientific">Pseudoalteromonas caenipelagi</name>
    <dbReference type="NCBI Taxonomy" id="2726988"/>
    <lineage>
        <taxon>Bacteria</taxon>
        <taxon>Pseudomonadati</taxon>
        <taxon>Pseudomonadota</taxon>
        <taxon>Gammaproteobacteria</taxon>
        <taxon>Alteromonadales</taxon>
        <taxon>Pseudoalteromonadaceae</taxon>
        <taxon>Pseudoalteromonas</taxon>
    </lineage>
</organism>
<dbReference type="RefSeq" id="WP_171627108.1">
    <property type="nucleotide sequence ID" value="NZ_JABBPG010000007.1"/>
</dbReference>
<feature type="chain" id="PRO_5032886657" evidence="1">
    <location>
        <begin position="20"/>
        <end position="145"/>
    </location>
</feature>
<dbReference type="EMBL" id="JABBPG010000007">
    <property type="protein sequence ID" value="NOU52055.1"/>
    <property type="molecule type" value="Genomic_DNA"/>
</dbReference>
<evidence type="ECO:0000313" key="2">
    <source>
        <dbReference type="EMBL" id="NOU52055.1"/>
    </source>
</evidence>
<protein>
    <submittedName>
        <fullName evidence="2">DUF2141 domain-containing protein</fullName>
    </submittedName>
</protein>
<evidence type="ECO:0000313" key="3">
    <source>
        <dbReference type="Proteomes" id="UP000586305"/>
    </source>
</evidence>
<dbReference type="Proteomes" id="UP000586305">
    <property type="component" value="Unassembled WGS sequence"/>
</dbReference>
<dbReference type="Pfam" id="PF09912">
    <property type="entry name" value="DUF2141"/>
    <property type="match status" value="1"/>
</dbReference>
<sequence>MLIRTTLFCAMLLPTLAAANTAQEPVGVLEVVVNSAKNDDGEIQVTLMNNAAQFDSKETPIAVCRQTIDKLKALCKFEKLKHGDYAIFAYHDENKNKELDENFLGAPKEKLAVSGVDLAQNQAPTFLQSKFTFNSQLAQVFINLQ</sequence>
<dbReference type="AlphaFoldDB" id="A0A849VFU0"/>
<dbReference type="InterPro" id="IPR018673">
    <property type="entry name" value="DUF2141"/>
</dbReference>
<feature type="signal peptide" evidence="1">
    <location>
        <begin position="1"/>
        <end position="19"/>
    </location>
</feature>
<keyword evidence="1" id="KW-0732">Signal</keyword>
<name>A0A849VFU0_9GAMM</name>